<comment type="caution">
    <text evidence="4">The sequence shown here is derived from an EMBL/GenBank/DDBJ whole genome shotgun (WGS) entry which is preliminary data.</text>
</comment>
<feature type="compositionally biased region" description="Low complexity" evidence="2">
    <location>
        <begin position="723"/>
        <end position="743"/>
    </location>
</feature>
<evidence type="ECO:0000256" key="1">
    <source>
        <dbReference type="PROSITE-ProRule" id="PRU00221"/>
    </source>
</evidence>
<dbReference type="Gene3D" id="1.20.1280.50">
    <property type="match status" value="1"/>
</dbReference>
<dbReference type="SUPFAM" id="SSF50978">
    <property type="entry name" value="WD40 repeat-like"/>
    <property type="match status" value="1"/>
</dbReference>
<dbReference type="EMBL" id="JACAZI010000006">
    <property type="protein sequence ID" value="KAF7357686.1"/>
    <property type="molecule type" value="Genomic_DNA"/>
</dbReference>
<evidence type="ECO:0000259" key="3">
    <source>
        <dbReference type="PROSITE" id="PS50181"/>
    </source>
</evidence>
<protein>
    <recommendedName>
        <fullName evidence="3">F-box domain-containing protein</fullName>
    </recommendedName>
</protein>
<dbReference type="OrthoDB" id="429520at2759"/>
<dbReference type="PROSITE" id="PS50082">
    <property type="entry name" value="WD_REPEATS_2"/>
    <property type="match status" value="1"/>
</dbReference>
<dbReference type="Pfam" id="PF12937">
    <property type="entry name" value="F-box-like"/>
    <property type="match status" value="1"/>
</dbReference>
<dbReference type="SMART" id="SM00256">
    <property type="entry name" value="FBOX"/>
    <property type="match status" value="1"/>
</dbReference>
<dbReference type="InterPro" id="IPR015943">
    <property type="entry name" value="WD40/YVTN_repeat-like_dom_sf"/>
</dbReference>
<feature type="compositionally biased region" description="Low complexity" evidence="2">
    <location>
        <begin position="633"/>
        <end position="645"/>
    </location>
</feature>
<dbReference type="Proteomes" id="UP000620124">
    <property type="component" value="Unassembled WGS sequence"/>
</dbReference>
<feature type="domain" description="F-box" evidence="3">
    <location>
        <begin position="28"/>
        <end position="74"/>
    </location>
</feature>
<name>A0A8H7D3J2_9AGAR</name>
<dbReference type="InterPro" id="IPR001680">
    <property type="entry name" value="WD40_rpt"/>
</dbReference>
<evidence type="ECO:0000313" key="4">
    <source>
        <dbReference type="EMBL" id="KAF7357686.1"/>
    </source>
</evidence>
<reference evidence="4" key="1">
    <citation type="submission" date="2020-05" db="EMBL/GenBank/DDBJ databases">
        <title>Mycena genomes resolve the evolution of fungal bioluminescence.</title>
        <authorList>
            <person name="Tsai I.J."/>
        </authorList>
    </citation>
    <scope>NUCLEOTIDE SEQUENCE</scope>
    <source>
        <strain evidence="4">CCC161011</strain>
    </source>
</reference>
<feature type="region of interest" description="Disordered" evidence="2">
    <location>
        <begin position="620"/>
        <end position="783"/>
    </location>
</feature>
<dbReference type="InterPro" id="IPR001810">
    <property type="entry name" value="F-box_dom"/>
</dbReference>
<dbReference type="AlphaFoldDB" id="A0A8H7D3J2"/>
<evidence type="ECO:0000313" key="5">
    <source>
        <dbReference type="Proteomes" id="UP000620124"/>
    </source>
</evidence>
<dbReference type="PROSITE" id="PS50181">
    <property type="entry name" value="FBOX"/>
    <property type="match status" value="1"/>
</dbReference>
<feature type="compositionally biased region" description="Low complexity" evidence="2">
    <location>
        <begin position="760"/>
        <end position="778"/>
    </location>
</feature>
<keyword evidence="1" id="KW-0853">WD repeat</keyword>
<keyword evidence="5" id="KW-1185">Reference proteome</keyword>
<proteinExistence type="predicted"/>
<dbReference type="InterPro" id="IPR036047">
    <property type="entry name" value="F-box-like_dom_sf"/>
</dbReference>
<sequence>MQNKRTQVTQKQSTSNQSTESTSNIQHGLLLLCIPPESLTHITSNLDPKSLLALAQVNTRLSNHIRDDHTWHRAFVYQLLGIGPEIDLHNNKCLLLRRSHLGSWRQEFILHFSLRQRWERSRNTTTAHIPLHSSVSSMHLMPAHGLISSSLQYGVVSRSLPLTGRILRGYLDAAGSGTGLGIGNPNTEFTPNVSACALGSDGGTAKIVWGFRNGEVAFTAANKAMDAGSRSAAKFSRCTVGDEHQGAVLDVIWDGASAVTAGGDGRVKIWDPKKAQCVWTSEGRAPDECIKVASALSKGIVAGAMRSGDIVVWSGLPSDIPDGPIFANLFTIPSPIHGDGASHEITNLFIDNCGPSPALLVTFSDNALFYRFDVNFTTGAIECAKYGDPALGAITSVAPFFTDQPGHSGCIGIYDWTAPNIPLPTYKFEAYEDGASITALAWNAVTLVTGCARGTTKVWDALTLEHLRAFPTPIPRKRALVPGAPTENPAVRQILLGLEKEVLLVAVGDRVMAWRAGPVPKGGFKTRGTPGKKKERAVTSKYHQQLEMHQAIVESRHLLEEESAYVQKAYGREREQRARLETLGLDEVEAVEYILMLSREEAIERERIAAAAAIDEGVFEGDFDDDAPPRQHPASPARSVASSPPSSAPSSPPRASVPSSPPRASGTEGRSGRPIPRALPSNAKIQVSPPFRAEPTEALSSPPTCKAPSAAVAHFPPIGPRGSAAASPAKSSAWSVAASPAKSTKSAWSTPLQSRSPAASPGTSVPSSGRVSRSISSSFNASDDMDDDLRLAIELSLAEALSRDSSS</sequence>
<dbReference type="InterPro" id="IPR036322">
    <property type="entry name" value="WD40_repeat_dom_sf"/>
</dbReference>
<dbReference type="SUPFAM" id="SSF81383">
    <property type="entry name" value="F-box domain"/>
    <property type="match status" value="1"/>
</dbReference>
<dbReference type="Gene3D" id="2.130.10.10">
    <property type="entry name" value="YVTN repeat-like/Quinoprotein amine dehydrogenase"/>
    <property type="match status" value="1"/>
</dbReference>
<feature type="repeat" description="WD" evidence="1">
    <location>
        <begin position="241"/>
        <end position="280"/>
    </location>
</feature>
<feature type="compositionally biased region" description="Low complexity" evidence="2">
    <location>
        <begin position="653"/>
        <end position="665"/>
    </location>
</feature>
<evidence type="ECO:0000256" key="2">
    <source>
        <dbReference type="SAM" id="MobiDB-lite"/>
    </source>
</evidence>
<organism evidence="4 5">
    <name type="scientific">Mycena venus</name>
    <dbReference type="NCBI Taxonomy" id="2733690"/>
    <lineage>
        <taxon>Eukaryota</taxon>
        <taxon>Fungi</taxon>
        <taxon>Dikarya</taxon>
        <taxon>Basidiomycota</taxon>
        <taxon>Agaricomycotina</taxon>
        <taxon>Agaricomycetes</taxon>
        <taxon>Agaricomycetidae</taxon>
        <taxon>Agaricales</taxon>
        <taxon>Marasmiineae</taxon>
        <taxon>Mycenaceae</taxon>
        <taxon>Mycena</taxon>
    </lineage>
</organism>
<gene>
    <name evidence="4" type="ORF">MVEN_00814200</name>
</gene>
<feature type="compositionally biased region" description="Polar residues" evidence="2">
    <location>
        <begin position="744"/>
        <end position="757"/>
    </location>
</feature>
<feature type="region of interest" description="Disordered" evidence="2">
    <location>
        <begin position="1"/>
        <end position="22"/>
    </location>
</feature>
<accession>A0A8H7D3J2</accession>
<dbReference type="SMART" id="SM00320">
    <property type="entry name" value="WD40"/>
    <property type="match status" value="2"/>
</dbReference>